<dbReference type="SUPFAM" id="SSF51338">
    <property type="entry name" value="Composite domain of metallo-dependent hydrolases"/>
    <property type="match status" value="1"/>
</dbReference>
<evidence type="ECO:0000313" key="3">
    <source>
        <dbReference type="Proteomes" id="UP000664698"/>
    </source>
</evidence>
<dbReference type="InterPro" id="IPR032466">
    <property type="entry name" value="Metal_Hydrolase"/>
</dbReference>
<dbReference type="Gene3D" id="3.20.20.140">
    <property type="entry name" value="Metal-dependent hydrolases"/>
    <property type="match status" value="1"/>
</dbReference>
<dbReference type="PANTHER" id="PTHR22642">
    <property type="entry name" value="IMIDAZOLONEPROPIONASE"/>
    <property type="match status" value="1"/>
</dbReference>
<sequence length="563" mass="62937">MKQQFLLIFMTLAFCACQSQPDYPNLLLVNGKIWTGESDSTFVEALAIRGSIILQTGDNKSILELAGPETEIIDLERRLATAGFNDAHIHFLSGSMGLSLVELSSAKNFGEMIEMTLEYIQRNPEKEWITGRGWQYTSFASGLPDHESMKALDLDKPVFIRAYDGHSAYANPKALEIAGITSQSQFSGFGELVKDKNGKPTGALKERAMDLVASHVPVPNFEDKLEAFRKGLDYAASFGITSVQNANGSEEDLRLVLRLFERGELSLRYAAAFSVGEDVTEEHIDRFIYLKDSLGDSNSWLRADAVKFMIDGVIEGHTGAMLEPYSDIPADDPLALGQLNWELDRYQSLVKQLDSAGFRLYTHSIGDRGVREALNAYEKAQRENQSTGRRHRIEHIEIIHPDDIPRFAQLGILPSMEPIHAEPGTTEVWSNAVGSNRLPYSFAWKSLLDQDAALVFSSDWPACISLNPLRGIHVAVNRRNPDGYPERGWIPEEKISLPQALKAYTSMGAFSSFEENRKGILKKGYLADLVVFSQDLFSIDPMKIHETTVEMTFVDGEKVFQRR</sequence>
<dbReference type="CDD" id="cd01300">
    <property type="entry name" value="YtcJ_like"/>
    <property type="match status" value="1"/>
</dbReference>
<proteinExistence type="predicted"/>
<accession>A0ABS3BZK3</accession>
<feature type="domain" description="Amidohydrolase 3" evidence="1">
    <location>
        <begin position="71"/>
        <end position="560"/>
    </location>
</feature>
<dbReference type="PROSITE" id="PS51257">
    <property type="entry name" value="PROKAR_LIPOPROTEIN"/>
    <property type="match status" value="1"/>
</dbReference>
<keyword evidence="3" id="KW-1185">Reference proteome</keyword>
<dbReference type="Proteomes" id="UP000664698">
    <property type="component" value="Unassembled WGS sequence"/>
</dbReference>
<dbReference type="InterPro" id="IPR011059">
    <property type="entry name" value="Metal-dep_hydrolase_composite"/>
</dbReference>
<gene>
    <name evidence="2" type="ORF">J0A67_19955</name>
</gene>
<dbReference type="PANTHER" id="PTHR22642:SF2">
    <property type="entry name" value="PROTEIN LONG AFTER FAR-RED 3"/>
    <property type="match status" value="1"/>
</dbReference>
<dbReference type="RefSeq" id="WP_206571155.1">
    <property type="nucleotide sequence ID" value="NZ_JAFKCW010000005.1"/>
</dbReference>
<reference evidence="2 3" key="1">
    <citation type="submission" date="2021-03" db="EMBL/GenBank/DDBJ databases">
        <title>novel species isolated from a fishpond in China.</title>
        <authorList>
            <person name="Lu H."/>
            <person name="Cai Z."/>
        </authorList>
    </citation>
    <scope>NUCLEOTIDE SEQUENCE [LARGE SCALE GENOMIC DNA]</scope>
    <source>
        <strain evidence="2 3">JCM 31546</strain>
    </source>
</reference>
<dbReference type="Pfam" id="PF07969">
    <property type="entry name" value="Amidohydro_3"/>
    <property type="match status" value="1"/>
</dbReference>
<dbReference type="InterPro" id="IPR013108">
    <property type="entry name" value="Amidohydro_3"/>
</dbReference>
<organism evidence="2 3">
    <name type="scientific">Algoriphagus aestuariicola</name>
    <dbReference type="NCBI Taxonomy" id="1852016"/>
    <lineage>
        <taxon>Bacteria</taxon>
        <taxon>Pseudomonadati</taxon>
        <taxon>Bacteroidota</taxon>
        <taxon>Cytophagia</taxon>
        <taxon>Cytophagales</taxon>
        <taxon>Cyclobacteriaceae</taxon>
        <taxon>Algoriphagus</taxon>
    </lineage>
</organism>
<dbReference type="SUPFAM" id="SSF51556">
    <property type="entry name" value="Metallo-dependent hydrolases"/>
    <property type="match status" value="1"/>
</dbReference>
<dbReference type="EMBL" id="JAFKCW010000005">
    <property type="protein sequence ID" value="MBN7803159.1"/>
    <property type="molecule type" value="Genomic_DNA"/>
</dbReference>
<protein>
    <submittedName>
        <fullName evidence="2">Amidohydrolase</fullName>
    </submittedName>
</protein>
<evidence type="ECO:0000259" key="1">
    <source>
        <dbReference type="Pfam" id="PF07969"/>
    </source>
</evidence>
<comment type="caution">
    <text evidence="2">The sequence shown here is derived from an EMBL/GenBank/DDBJ whole genome shotgun (WGS) entry which is preliminary data.</text>
</comment>
<dbReference type="Gene3D" id="3.10.310.70">
    <property type="match status" value="1"/>
</dbReference>
<evidence type="ECO:0000313" key="2">
    <source>
        <dbReference type="EMBL" id="MBN7803159.1"/>
    </source>
</evidence>
<name>A0ABS3BZK3_9BACT</name>
<dbReference type="Gene3D" id="2.30.40.10">
    <property type="entry name" value="Urease, subunit C, domain 1"/>
    <property type="match status" value="1"/>
</dbReference>
<dbReference type="InterPro" id="IPR033932">
    <property type="entry name" value="YtcJ-like"/>
</dbReference>